<keyword evidence="1" id="KW-0812">Transmembrane</keyword>
<dbReference type="AlphaFoldDB" id="A0A2S8F613"/>
<comment type="caution">
    <text evidence="2">The sequence shown here is derived from an EMBL/GenBank/DDBJ whole genome shotgun (WGS) entry which is preliminary data.</text>
</comment>
<proteinExistence type="predicted"/>
<evidence type="ECO:0000256" key="1">
    <source>
        <dbReference type="SAM" id="Phobius"/>
    </source>
</evidence>
<accession>A0A2S8F613</accession>
<protein>
    <submittedName>
        <fullName evidence="2">Uncharacterized protein</fullName>
    </submittedName>
</protein>
<keyword evidence="1" id="KW-0472">Membrane</keyword>
<dbReference type="EMBL" id="PUIA01000057">
    <property type="protein sequence ID" value="PQO27591.1"/>
    <property type="molecule type" value="Genomic_DNA"/>
</dbReference>
<dbReference type="RefSeq" id="WP_105356508.1">
    <property type="nucleotide sequence ID" value="NZ_PUIA01000057.1"/>
</dbReference>
<gene>
    <name evidence="2" type="ORF">C5Y96_18870</name>
</gene>
<name>A0A2S8F613_9BACT</name>
<reference evidence="2 3" key="1">
    <citation type="submission" date="2018-02" db="EMBL/GenBank/DDBJ databases">
        <title>Comparative genomes isolates from brazilian mangrove.</title>
        <authorList>
            <person name="Araujo J.E."/>
            <person name="Taketani R.G."/>
            <person name="Silva M.C.P."/>
            <person name="Loureco M.V."/>
            <person name="Andreote F.D."/>
        </authorList>
    </citation>
    <scope>NUCLEOTIDE SEQUENCE [LARGE SCALE GENOMIC DNA]</scope>
    <source>
        <strain evidence="2 3">HEX-2 MGV</strain>
    </source>
</reference>
<feature type="transmembrane region" description="Helical" evidence="1">
    <location>
        <begin position="43"/>
        <end position="70"/>
    </location>
</feature>
<dbReference type="OrthoDB" id="270841at2"/>
<evidence type="ECO:0000313" key="3">
    <source>
        <dbReference type="Proteomes" id="UP000240009"/>
    </source>
</evidence>
<organism evidence="2 3">
    <name type="scientific">Blastopirellula marina</name>
    <dbReference type="NCBI Taxonomy" id="124"/>
    <lineage>
        <taxon>Bacteria</taxon>
        <taxon>Pseudomonadati</taxon>
        <taxon>Planctomycetota</taxon>
        <taxon>Planctomycetia</taxon>
        <taxon>Pirellulales</taxon>
        <taxon>Pirellulaceae</taxon>
        <taxon>Blastopirellula</taxon>
    </lineage>
</organism>
<dbReference type="Proteomes" id="UP000240009">
    <property type="component" value="Unassembled WGS sequence"/>
</dbReference>
<feature type="transmembrane region" description="Helical" evidence="1">
    <location>
        <begin position="12"/>
        <end position="37"/>
    </location>
</feature>
<keyword evidence="1" id="KW-1133">Transmembrane helix</keyword>
<evidence type="ECO:0000313" key="2">
    <source>
        <dbReference type="EMBL" id="PQO27591.1"/>
    </source>
</evidence>
<sequence length="167" mass="18236">MSESPRTSKLAILGRFGLLGWSIGVTLFHAAAALGVAVTIGPFILGAVLGIGLLVLFVWAVVRLVGFVLFGNDPQYQEFINTGGDPYLDFLPPPFNTDADAQRLGVLNEPEHLYLNNGNRQSCHCPFCNEVVWEISPGDFNGLVICWNCSQTFSPYSSWESDLEVPT</sequence>